<dbReference type="OrthoDB" id="409048at2759"/>
<accession>A0A6G0YAD8</accession>
<proteinExistence type="predicted"/>
<evidence type="ECO:0000313" key="1">
    <source>
        <dbReference type="EMBL" id="KAF0751954.1"/>
    </source>
</evidence>
<dbReference type="PANTHER" id="PTHR36688:SF1">
    <property type="entry name" value="ENDONUCLEASE_EXONUCLEASE_PHOSPHATASE DOMAIN-CONTAINING PROTEIN"/>
    <property type="match status" value="1"/>
</dbReference>
<sequence>MSFLESESIPFKRRINYKKANSEKYREAIDKEIQNLEPTPENYKIFANKVRKISRQHIPRGCRENDETITARENLTIQLGEEKNRKYNDLIENTDMTRNSNKA</sequence>
<name>A0A6G0YAD8_APHCR</name>
<dbReference type="Proteomes" id="UP000478052">
    <property type="component" value="Unassembled WGS sequence"/>
</dbReference>
<protein>
    <submittedName>
        <fullName evidence="1">Anaphase-promoting complex subunit 1-like</fullName>
    </submittedName>
</protein>
<comment type="caution">
    <text evidence="1">The sequence shown here is derived from an EMBL/GenBank/DDBJ whole genome shotgun (WGS) entry which is preliminary data.</text>
</comment>
<evidence type="ECO:0000313" key="2">
    <source>
        <dbReference type="Proteomes" id="UP000478052"/>
    </source>
</evidence>
<dbReference type="EMBL" id="VUJU01005201">
    <property type="protein sequence ID" value="KAF0751954.1"/>
    <property type="molecule type" value="Genomic_DNA"/>
</dbReference>
<dbReference type="InterPro" id="IPR052560">
    <property type="entry name" value="RdDP_mobile_element"/>
</dbReference>
<dbReference type="PANTHER" id="PTHR36688">
    <property type="entry name" value="ENDO/EXONUCLEASE/PHOSPHATASE DOMAIN-CONTAINING PROTEIN"/>
    <property type="match status" value="1"/>
</dbReference>
<organism evidence="1 2">
    <name type="scientific">Aphis craccivora</name>
    <name type="common">Cowpea aphid</name>
    <dbReference type="NCBI Taxonomy" id="307492"/>
    <lineage>
        <taxon>Eukaryota</taxon>
        <taxon>Metazoa</taxon>
        <taxon>Ecdysozoa</taxon>
        <taxon>Arthropoda</taxon>
        <taxon>Hexapoda</taxon>
        <taxon>Insecta</taxon>
        <taxon>Pterygota</taxon>
        <taxon>Neoptera</taxon>
        <taxon>Paraneoptera</taxon>
        <taxon>Hemiptera</taxon>
        <taxon>Sternorrhyncha</taxon>
        <taxon>Aphidomorpha</taxon>
        <taxon>Aphidoidea</taxon>
        <taxon>Aphididae</taxon>
        <taxon>Aphidini</taxon>
        <taxon>Aphis</taxon>
        <taxon>Aphis</taxon>
    </lineage>
</organism>
<keyword evidence="2" id="KW-1185">Reference proteome</keyword>
<dbReference type="AlphaFoldDB" id="A0A6G0YAD8"/>
<gene>
    <name evidence="1" type="ORF">FWK35_00023118</name>
</gene>
<reference evidence="1 2" key="1">
    <citation type="submission" date="2019-08" db="EMBL/GenBank/DDBJ databases">
        <title>Whole genome of Aphis craccivora.</title>
        <authorList>
            <person name="Voronova N.V."/>
            <person name="Shulinski R.S."/>
            <person name="Bandarenka Y.V."/>
            <person name="Zhorov D.G."/>
            <person name="Warner D."/>
        </authorList>
    </citation>
    <scope>NUCLEOTIDE SEQUENCE [LARGE SCALE GENOMIC DNA]</scope>
    <source>
        <strain evidence="1">180601</strain>
        <tissue evidence="1">Whole Body</tissue>
    </source>
</reference>